<dbReference type="Proteomes" id="UP001187415">
    <property type="component" value="Unassembled WGS sequence"/>
</dbReference>
<evidence type="ECO:0000313" key="3">
    <source>
        <dbReference type="Proteomes" id="UP001187415"/>
    </source>
</evidence>
<name>A0AA88MTK7_CHASR</name>
<evidence type="ECO:0000256" key="1">
    <source>
        <dbReference type="SAM" id="MobiDB-lite"/>
    </source>
</evidence>
<feature type="compositionally biased region" description="Polar residues" evidence="1">
    <location>
        <begin position="166"/>
        <end position="176"/>
    </location>
</feature>
<dbReference type="EMBL" id="JAUPFM010000009">
    <property type="protein sequence ID" value="KAK2842128.1"/>
    <property type="molecule type" value="Genomic_DNA"/>
</dbReference>
<proteinExistence type="predicted"/>
<reference evidence="2" key="1">
    <citation type="submission" date="2023-07" db="EMBL/GenBank/DDBJ databases">
        <title>Chromosome-level Genome Assembly of Striped Snakehead (Channa striata).</title>
        <authorList>
            <person name="Liu H."/>
        </authorList>
    </citation>
    <scope>NUCLEOTIDE SEQUENCE</scope>
    <source>
        <strain evidence="2">Gz</strain>
        <tissue evidence="2">Muscle</tissue>
    </source>
</reference>
<keyword evidence="3" id="KW-1185">Reference proteome</keyword>
<protein>
    <submittedName>
        <fullName evidence="2">Uncharacterized protein</fullName>
    </submittedName>
</protein>
<feature type="region of interest" description="Disordered" evidence="1">
    <location>
        <begin position="124"/>
        <end position="179"/>
    </location>
</feature>
<comment type="caution">
    <text evidence="2">The sequence shown here is derived from an EMBL/GenBank/DDBJ whole genome shotgun (WGS) entry which is preliminary data.</text>
</comment>
<gene>
    <name evidence="2" type="ORF">Q5P01_012328</name>
</gene>
<organism evidence="2 3">
    <name type="scientific">Channa striata</name>
    <name type="common">Snakehead murrel</name>
    <name type="synonym">Ophicephalus striatus</name>
    <dbReference type="NCBI Taxonomy" id="64152"/>
    <lineage>
        <taxon>Eukaryota</taxon>
        <taxon>Metazoa</taxon>
        <taxon>Chordata</taxon>
        <taxon>Craniata</taxon>
        <taxon>Vertebrata</taxon>
        <taxon>Euteleostomi</taxon>
        <taxon>Actinopterygii</taxon>
        <taxon>Neopterygii</taxon>
        <taxon>Teleostei</taxon>
        <taxon>Neoteleostei</taxon>
        <taxon>Acanthomorphata</taxon>
        <taxon>Anabantaria</taxon>
        <taxon>Anabantiformes</taxon>
        <taxon>Channoidei</taxon>
        <taxon>Channidae</taxon>
        <taxon>Channa</taxon>
    </lineage>
</organism>
<sequence length="205" mass="22107">MTDHSSIRGATGGRSTHQKCVIRGQVIPQGSGEMDCGPGERQPRALPPKAVVGRSIDRRERQREACSPCCERKGLHTQPMSTVWPWDSYVSVNLNGASLASGDVHVSLQERLVSRGLFPREDDRASGHSGLCCPSKSMEDPPVRSTAASPGPWNVPGSEKLPGTLRSWTSTVSSGKNETKIGQMEAVTLKSLEDTALTQETAWLT</sequence>
<evidence type="ECO:0000313" key="2">
    <source>
        <dbReference type="EMBL" id="KAK2842128.1"/>
    </source>
</evidence>
<dbReference type="AlphaFoldDB" id="A0AA88MTK7"/>
<accession>A0AA88MTK7</accession>